<dbReference type="PANTHER" id="PTHR24322:SF736">
    <property type="entry name" value="RETINOL DEHYDROGENASE 10"/>
    <property type="match status" value="1"/>
</dbReference>
<keyword evidence="8" id="KW-0472">Membrane</keyword>
<dbReference type="Proteomes" id="UP000828390">
    <property type="component" value="Unassembled WGS sequence"/>
</dbReference>
<evidence type="ECO:0000256" key="8">
    <source>
        <dbReference type="ARBA" id="ARBA00023136"/>
    </source>
</evidence>
<evidence type="ECO:0000256" key="6">
    <source>
        <dbReference type="ARBA" id="ARBA00023002"/>
    </source>
</evidence>
<evidence type="ECO:0000256" key="5">
    <source>
        <dbReference type="ARBA" id="ARBA00022989"/>
    </source>
</evidence>
<keyword evidence="7" id="KW-0443">Lipid metabolism</keyword>
<dbReference type="InterPro" id="IPR036291">
    <property type="entry name" value="NAD(P)-bd_dom_sf"/>
</dbReference>
<evidence type="ECO:0000256" key="7">
    <source>
        <dbReference type="ARBA" id="ARBA00023098"/>
    </source>
</evidence>
<dbReference type="PRINTS" id="PR00080">
    <property type="entry name" value="SDRFAMILY"/>
</dbReference>
<organism evidence="13 14">
    <name type="scientific">Dreissena polymorpha</name>
    <name type="common">Zebra mussel</name>
    <name type="synonym">Mytilus polymorpha</name>
    <dbReference type="NCBI Taxonomy" id="45954"/>
    <lineage>
        <taxon>Eukaryota</taxon>
        <taxon>Metazoa</taxon>
        <taxon>Spiralia</taxon>
        <taxon>Lophotrochozoa</taxon>
        <taxon>Mollusca</taxon>
        <taxon>Bivalvia</taxon>
        <taxon>Autobranchia</taxon>
        <taxon>Heteroconchia</taxon>
        <taxon>Euheterodonta</taxon>
        <taxon>Imparidentia</taxon>
        <taxon>Neoheterodontei</taxon>
        <taxon>Myida</taxon>
        <taxon>Dreissenoidea</taxon>
        <taxon>Dreissenidae</taxon>
        <taxon>Dreissena</taxon>
    </lineage>
</organism>
<keyword evidence="3" id="KW-0812">Transmembrane</keyword>
<reference evidence="13" key="1">
    <citation type="journal article" date="2019" name="bioRxiv">
        <title>The Genome of the Zebra Mussel, Dreissena polymorpha: A Resource for Invasive Species Research.</title>
        <authorList>
            <person name="McCartney M.A."/>
            <person name="Auch B."/>
            <person name="Kono T."/>
            <person name="Mallez S."/>
            <person name="Zhang Y."/>
            <person name="Obille A."/>
            <person name="Becker A."/>
            <person name="Abrahante J.E."/>
            <person name="Garbe J."/>
            <person name="Badalamenti J.P."/>
            <person name="Herman A."/>
            <person name="Mangelson H."/>
            <person name="Liachko I."/>
            <person name="Sullivan S."/>
            <person name="Sone E.D."/>
            <person name="Koren S."/>
            <person name="Silverstein K.A.T."/>
            <person name="Beckman K.B."/>
            <person name="Gohl D.M."/>
        </authorList>
    </citation>
    <scope>NUCLEOTIDE SEQUENCE</scope>
    <source>
        <strain evidence="13">Duluth1</strain>
        <tissue evidence="13">Whole animal</tissue>
    </source>
</reference>
<evidence type="ECO:0000256" key="12">
    <source>
        <dbReference type="RuleBase" id="RU000363"/>
    </source>
</evidence>
<dbReference type="EMBL" id="JAIWYP010000014">
    <property type="protein sequence ID" value="KAH3710471.1"/>
    <property type="molecule type" value="Genomic_DNA"/>
</dbReference>
<evidence type="ECO:0000256" key="9">
    <source>
        <dbReference type="ARBA" id="ARBA00059620"/>
    </source>
</evidence>
<proteinExistence type="inferred from homology"/>
<comment type="similarity">
    <text evidence="2 12">Belongs to the short-chain dehydrogenases/reductases (SDR) family.</text>
</comment>
<accession>A0A9D3Z484</accession>
<dbReference type="PANTHER" id="PTHR24322">
    <property type="entry name" value="PKSB"/>
    <property type="match status" value="1"/>
</dbReference>
<evidence type="ECO:0000313" key="13">
    <source>
        <dbReference type="EMBL" id="KAH3710471.1"/>
    </source>
</evidence>
<evidence type="ECO:0000256" key="4">
    <source>
        <dbReference type="ARBA" id="ARBA00022857"/>
    </source>
</evidence>
<protein>
    <recommendedName>
        <fullName evidence="10">Short-chain dehydrogenase/reductase 3</fullName>
    </recommendedName>
    <alternativeName>
        <fullName evidence="11">Retinal short-chain dehydrogenase/reductase 1</fullName>
    </alternativeName>
</protein>
<evidence type="ECO:0000313" key="14">
    <source>
        <dbReference type="Proteomes" id="UP000828390"/>
    </source>
</evidence>
<comment type="subcellular location">
    <subcellularLocation>
        <location evidence="1">Membrane</location>
        <topology evidence="1">Multi-pass membrane protein</topology>
    </subcellularLocation>
</comment>
<reference evidence="13" key="2">
    <citation type="submission" date="2020-11" db="EMBL/GenBank/DDBJ databases">
        <authorList>
            <person name="McCartney M.A."/>
            <person name="Auch B."/>
            <person name="Kono T."/>
            <person name="Mallez S."/>
            <person name="Becker A."/>
            <person name="Gohl D.M."/>
            <person name="Silverstein K.A.T."/>
            <person name="Koren S."/>
            <person name="Bechman K.B."/>
            <person name="Herman A."/>
            <person name="Abrahante J.E."/>
            <person name="Garbe J."/>
        </authorList>
    </citation>
    <scope>NUCLEOTIDE SEQUENCE</scope>
    <source>
        <strain evidence="13">Duluth1</strain>
        <tissue evidence="13">Whole animal</tissue>
    </source>
</reference>
<dbReference type="PRINTS" id="PR00081">
    <property type="entry name" value="GDHRDH"/>
</dbReference>
<evidence type="ECO:0000256" key="2">
    <source>
        <dbReference type="ARBA" id="ARBA00006484"/>
    </source>
</evidence>
<evidence type="ECO:0000256" key="1">
    <source>
        <dbReference type="ARBA" id="ARBA00004141"/>
    </source>
</evidence>
<dbReference type="Gene3D" id="3.40.50.720">
    <property type="entry name" value="NAD(P)-binding Rossmann-like Domain"/>
    <property type="match status" value="1"/>
</dbReference>
<evidence type="ECO:0000256" key="3">
    <source>
        <dbReference type="ARBA" id="ARBA00022692"/>
    </source>
</evidence>
<keyword evidence="6" id="KW-0560">Oxidoreductase</keyword>
<evidence type="ECO:0000256" key="11">
    <source>
        <dbReference type="ARBA" id="ARBA00082544"/>
    </source>
</evidence>
<comment type="caution">
    <text evidence="13">The sequence shown here is derived from an EMBL/GenBank/DDBJ whole genome shotgun (WGS) entry which is preliminary data.</text>
</comment>
<dbReference type="Pfam" id="PF00106">
    <property type="entry name" value="adh_short"/>
    <property type="match status" value="1"/>
</dbReference>
<dbReference type="CDD" id="cd05339">
    <property type="entry name" value="17beta-HSDXI-like_SDR_c"/>
    <property type="match status" value="1"/>
</dbReference>
<dbReference type="GO" id="GO:0016020">
    <property type="term" value="C:membrane"/>
    <property type="evidence" value="ECO:0007669"/>
    <property type="project" value="UniProtKB-SubCell"/>
</dbReference>
<dbReference type="AlphaFoldDB" id="A0A9D3Z484"/>
<dbReference type="FunFam" id="3.40.50.720:FF:000131">
    <property type="entry name" value="Short-chain dehydrogenase/reductase 3"/>
    <property type="match status" value="1"/>
</dbReference>
<keyword evidence="5" id="KW-1133">Transmembrane helix</keyword>
<gene>
    <name evidence="13" type="ORF">DPMN_069955</name>
</gene>
<name>A0A9D3Z484_DREPO</name>
<sequence>MYRFFVSSPRKCISGEVVLITGSGGAIGRALSLRFSKLGATLVLWDINEKKNEETASLIKQQGGSCYSYTLDIGLPEEVSKAAQRVRQEVGEVDVLVNNAAVVTGRPLLECPDEMIERTFSVNLLAQFYTVKCFLPAMMKRHHGHVVNIASSVGLVGLRHLADYSASKAGVVGFSEVLNLEVKFSGVTGVHTTTVCPSFVKTSLFQGCEMRFPCILPALDVDACADRILDAVLTNQVIVCIPRIVYFFCVMKTILPVNVMCSISKFFGAIDFMDNFVHGDNGNDQAVPNRSVTSNPVNTS</sequence>
<dbReference type="GO" id="GO:0052650">
    <property type="term" value="F:all-trans-retinol dehydrogenase (NADP+) activity"/>
    <property type="evidence" value="ECO:0007669"/>
    <property type="project" value="UniProtKB-ARBA"/>
</dbReference>
<evidence type="ECO:0000256" key="10">
    <source>
        <dbReference type="ARBA" id="ARBA00068717"/>
    </source>
</evidence>
<keyword evidence="4" id="KW-0521">NADP</keyword>
<dbReference type="InterPro" id="IPR002347">
    <property type="entry name" value="SDR_fam"/>
</dbReference>
<keyword evidence="14" id="KW-1185">Reference proteome</keyword>
<dbReference type="SUPFAM" id="SSF51735">
    <property type="entry name" value="NAD(P)-binding Rossmann-fold domains"/>
    <property type="match status" value="1"/>
</dbReference>
<dbReference type="GO" id="GO:0005811">
    <property type="term" value="C:lipid droplet"/>
    <property type="evidence" value="ECO:0007669"/>
    <property type="project" value="TreeGrafter"/>
</dbReference>
<comment type="function">
    <text evidence="9">Catalyzes the reduction of all-trans-retinal to all-trans-retinol in the presence of NADPH.</text>
</comment>